<evidence type="ECO:0000256" key="4">
    <source>
        <dbReference type="HAMAP-Rule" id="MF_00930"/>
    </source>
</evidence>
<dbReference type="NCBIfam" id="NF002506">
    <property type="entry name" value="PRK01885.1"/>
    <property type="match status" value="1"/>
</dbReference>
<keyword evidence="9" id="KW-1185">Reference proteome</keyword>
<evidence type="ECO:0000313" key="8">
    <source>
        <dbReference type="EMBL" id="MBR7748085.1"/>
    </source>
</evidence>
<dbReference type="InterPro" id="IPR018151">
    <property type="entry name" value="TF_GreA/GreB_CS"/>
</dbReference>
<evidence type="ECO:0000256" key="3">
    <source>
        <dbReference type="ARBA" id="ARBA00023163"/>
    </source>
</evidence>
<feature type="region of interest" description="Disordered" evidence="5">
    <location>
        <begin position="1"/>
        <end position="28"/>
    </location>
</feature>
<dbReference type="GO" id="GO:0032784">
    <property type="term" value="P:regulation of DNA-templated transcription elongation"/>
    <property type="evidence" value="ECO:0007669"/>
    <property type="project" value="UniProtKB-UniRule"/>
</dbReference>
<dbReference type="HAMAP" id="MF_00930">
    <property type="entry name" value="GreB"/>
    <property type="match status" value="1"/>
</dbReference>
<dbReference type="HAMAP" id="MF_00105">
    <property type="entry name" value="GreA_GreB"/>
    <property type="match status" value="1"/>
</dbReference>
<dbReference type="SUPFAM" id="SSF54534">
    <property type="entry name" value="FKBP-like"/>
    <property type="match status" value="1"/>
</dbReference>
<keyword evidence="2 4" id="KW-0238">DNA-binding</keyword>
<dbReference type="InterPro" id="IPR006358">
    <property type="entry name" value="Tscrpt_elong_fac_GreB"/>
</dbReference>
<dbReference type="SUPFAM" id="SSF46557">
    <property type="entry name" value="GreA transcript cleavage protein, N-terminal domain"/>
    <property type="match status" value="1"/>
</dbReference>
<dbReference type="InterPro" id="IPR036805">
    <property type="entry name" value="Tscrpt_elong_fac_GreA/B_N_sf"/>
</dbReference>
<feature type="domain" description="Transcription elongation factor GreA/GreB N-terminal" evidence="7">
    <location>
        <begin position="28"/>
        <end position="98"/>
    </location>
</feature>
<dbReference type="NCBIfam" id="TIGR01461">
    <property type="entry name" value="greB"/>
    <property type="match status" value="1"/>
</dbReference>
<sequence length="185" mass="20883">MSKAFVKENDQDDDEEFGAPPIPPGVKNYLTPEGHQRMKTELLDLIDNQRPEVVKIVSWAASNGDRSENGDYIYGKRRLREIDRRIRFLTKRLDLAEIVDPSVHYGSDQVFFGATVEYENQHGDVTVIRIVGVDEFDPLNGKISWISPVARALTKARVGDAVSLKTPQGTEELVILDVQYPQRSS</sequence>
<organism evidence="8 9">
    <name type="scientific">Undibacterium baiyunense</name>
    <dbReference type="NCBI Taxonomy" id="2828731"/>
    <lineage>
        <taxon>Bacteria</taxon>
        <taxon>Pseudomonadati</taxon>
        <taxon>Pseudomonadota</taxon>
        <taxon>Betaproteobacteria</taxon>
        <taxon>Burkholderiales</taxon>
        <taxon>Oxalobacteraceae</taxon>
        <taxon>Undibacterium</taxon>
    </lineage>
</organism>
<protein>
    <recommendedName>
        <fullName evidence="4">Transcription elongation factor GreB</fullName>
    </recommendedName>
    <alternativeName>
        <fullName evidence="4">Transcript cleavage factor GreB</fullName>
    </alternativeName>
</protein>
<dbReference type="Proteomes" id="UP000680158">
    <property type="component" value="Unassembled WGS sequence"/>
</dbReference>
<reference evidence="8 9" key="1">
    <citation type="submission" date="2021-04" db="EMBL/GenBank/DDBJ databases">
        <title>novel species isolated from subtropical streams in China.</title>
        <authorList>
            <person name="Lu H."/>
        </authorList>
    </citation>
    <scope>NUCLEOTIDE SEQUENCE [LARGE SCALE GENOMIC DNA]</scope>
    <source>
        <strain evidence="8 9">BYS107W</strain>
    </source>
</reference>
<dbReference type="RefSeq" id="WP_212685428.1">
    <property type="nucleotide sequence ID" value="NZ_JAGSPM010000011.1"/>
</dbReference>
<dbReference type="Gene3D" id="3.10.50.30">
    <property type="entry name" value="Transcription elongation factor, GreA/GreB, C-terminal domain"/>
    <property type="match status" value="1"/>
</dbReference>
<comment type="function">
    <text evidence="4">Necessary for efficient RNA polymerase transcription elongation past template-encoded arresting sites. The arresting sites in DNA have the property of trapping a certain fraction of elongating RNA polymerases that pass through, resulting in locked ternary complexes. Cleavage of the nascent transcript by cleavage factors such as GreA or GreB allows the resumption of elongation from the new 3'terminus. GreB releases sequences of up to 9 nucleotides in length.</text>
</comment>
<dbReference type="InterPro" id="IPR001437">
    <property type="entry name" value="Tscrpt_elong_fac_GreA/B_C"/>
</dbReference>
<evidence type="ECO:0000256" key="1">
    <source>
        <dbReference type="ARBA" id="ARBA00023015"/>
    </source>
</evidence>
<dbReference type="PROSITE" id="PS00829">
    <property type="entry name" value="GREAB_1"/>
    <property type="match status" value="1"/>
</dbReference>
<evidence type="ECO:0000259" key="7">
    <source>
        <dbReference type="Pfam" id="PF03449"/>
    </source>
</evidence>
<dbReference type="Pfam" id="PF01272">
    <property type="entry name" value="GreA_GreB"/>
    <property type="match status" value="1"/>
</dbReference>
<dbReference type="GO" id="GO:0006354">
    <property type="term" value="P:DNA-templated transcription elongation"/>
    <property type="evidence" value="ECO:0007669"/>
    <property type="project" value="TreeGrafter"/>
</dbReference>
<dbReference type="PIRSF" id="PIRSF006092">
    <property type="entry name" value="GreA_GreB"/>
    <property type="match status" value="1"/>
</dbReference>
<keyword evidence="8" id="KW-0648">Protein biosynthesis</keyword>
<dbReference type="GO" id="GO:0070063">
    <property type="term" value="F:RNA polymerase binding"/>
    <property type="evidence" value="ECO:0007669"/>
    <property type="project" value="InterPro"/>
</dbReference>
<dbReference type="InterPro" id="IPR023459">
    <property type="entry name" value="Tscrpt_elong_fac_GreA/B_fam"/>
</dbReference>
<dbReference type="Pfam" id="PF03449">
    <property type="entry name" value="GreA_GreB_N"/>
    <property type="match status" value="1"/>
</dbReference>
<keyword evidence="1 4" id="KW-0805">Transcription regulation</keyword>
<dbReference type="FunFam" id="3.10.50.30:FF:000001">
    <property type="entry name" value="Transcription elongation factor GreA"/>
    <property type="match status" value="1"/>
</dbReference>
<dbReference type="InterPro" id="IPR022691">
    <property type="entry name" value="Tscrpt_elong_fac_GreA/B_N"/>
</dbReference>
<evidence type="ECO:0000259" key="6">
    <source>
        <dbReference type="Pfam" id="PF01272"/>
    </source>
</evidence>
<dbReference type="EMBL" id="JAGSPM010000011">
    <property type="protein sequence ID" value="MBR7748085.1"/>
    <property type="molecule type" value="Genomic_DNA"/>
</dbReference>
<dbReference type="InterPro" id="IPR028624">
    <property type="entry name" value="Tscrpt_elong_fac_GreA/B"/>
</dbReference>
<evidence type="ECO:0000313" key="9">
    <source>
        <dbReference type="Proteomes" id="UP000680158"/>
    </source>
</evidence>
<keyword evidence="8" id="KW-0251">Elongation factor</keyword>
<feature type="domain" description="Transcription elongation factor GreA/GreB C-terminal" evidence="6">
    <location>
        <begin position="107"/>
        <end position="180"/>
    </location>
</feature>
<dbReference type="AlphaFoldDB" id="A0A941I4P3"/>
<comment type="similarity">
    <text evidence="4">Belongs to the GreA/GreB family. GreB subfamily.</text>
</comment>
<dbReference type="PANTHER" id="PTHR30437:SF6">
    <property type="entry name" value="TRANSCRIPTION ELONGATION FACTOR GREB"/>
    <property type="match status" value="1"/>
</dbReference>
<dbReference type="GO" id="GO:0003746">
    <property type="term" value="F:translation elongation factor activity"/>
    <property type="evidence" value="ECO:0007669"/>
    <property type="project" value="UniProtKB-KW"/>
</dbReference>
<gene>
    <name evidence="4 8" type="primary">greB</name>
    <name evidence="8" type="ORF">KDM92_15975</name>
</gene>
<evidence type="ECO:0000256" key="5">
    <source>
        <dbReference type="SAM" id="MobiDB-lite"/>
    </source>
</evidence>
<accession>A0A941I4P3</accession>
<dbReference type="InterPro" id="IPR036953">
    <property type="entry name" value="GreA/GreB_C_sf"/>
</dbReference>
<comment type="caution">
    <text evidence="8">The sequence shown here is derived from an EMBL/GenBank/DDBJ whole genome shotgun (WGS) entry which is preliminary data.</text>
</comment>
<dbReference type="PANTHER" id="PTHR30437">
    <property type="entry name" value="TRANSCRIPTION ELONGATION FACTOR GREA"/>
    <property type="match status" value="1"/>
</dbReference>
<name>A0A941I4P3_9BURK</name>
<evidence type="ECO:0000256" key="2">
    <source>
        <dbReference type="ARBA" id="ARBA00023125"/>
    </source>
</evidence>
<dbReference type="Gene3D" id="1.10.287.180">
    <property type="entry name" value="Transcription elongation factor, GreA/GreB, N-terminal domain"/>
    <property type="match status" value="1"/>
</dbReference>
<keyword evidence="3 4" id="KW-0804">Transcription</keyword>
<proteinExistence type="inferred from homology"/>
<dbReference type="GO" id="GO:0003677">
    <property type="term" value="F:DNA binding"/>
    <property type="evidence" value="ECO:0007669"/>
    <property type="project" value="UniProtKB-UniRule"/>
</dbReference>
<dbReference type="FunFam" id="1.10.287.180:FF:000001">
    <property type="entry name" value="Transcription elongation factor GreA"/>
    <property type="match status" value="1"/>
</dbReference>